<proteinExistence type="predicted"/>
<protein>
    <submittedName>
        <fullName evidence="2">Uncharacterized protein</fullName>
    </submittedName>
</protein>
<feature type="region of interest" description="Disordered" evidence="1">
    <location>
        <begin position="1"/>
        <end position="72"/>
    </location>
</feature>
<accession>A0A6G1BSI5</accession>
<dbReference type="Proteomes" id="UP000479710">
    <property type="component" value="Unassembled WGS sequence"/>
</dbReference>
<dbReference type="AlphaFoldDB" id="A0A6G1BSI5"/>
<reference evidence="2 3" key="1">
    <citation type="submission" date="2019-11" db="EMBL/GenBank/DDBJ databases">
        <title>Whole genome sequence of Oryza granulata.</title>
        <authorList>
            <person name="Li W."/>
        </authorList>
    </citation>
    <scope>NUCLEOTIDE SEQUENCE [LARGE SCALE GENOMIC DNA]</scope>
    <source>
        <strain evidence="3">cv. Menghai</strain>
        <tissue evidence="2">Leaf</tissue>
    </source>
</reference>
<evidence type="ECO:0000313" key="2">
    <source>
        <dbReference type="EMBL" id="KAF0890393.1"/>
    </source>
</evidence>
<keyword evidence="3" id="KW-1185">Reference proteome</keyword>
<name>A0A6G1BSI5_9ORYZ</name>
<comment type="caution">
    <text evidence="2">The sequence shown here is derived from an EMBL/GenBank/DDBJ whole genome shotgun (WGS) entry which is preliminary data.</text>
</comment>
<organism evidence="2 3">
    <name type="scientific">Oryza meyeriana var. granulata</name>
    <dbReference type="NCBI Taxonomy" id="110450"/>
    <lineage>
        <taxon>Eukaryota</taxon>
        <taxon>Viridiplantae</taxon>
        <taxon>Streptophyta</taxon>
        <taxon>Embryophyta</taxon>
        <taxon>Tracheophyta</taxon>
        <taxon>Spermatophyta</taxon>
        <taxon>Magnoliopsida</taxon>
        <taxon>Liliopsida</taxon>
        <taxon>Poales</taxon>
        <taxon>Poaceae</taxon>
        <taxon>BOP clade</taxon>
        <taxon>Oryzoideae</taxon>
        <taxon>Oryzeae</taxon>
        <taxon>Oryzinae</taxon>
        <taxon>Oryza</taxon>
        <taxon>Oryza meyeriana</taxon>
    </lineage>
</organism>
<sequence>MWGGPWGEGGEEGEGEVGEGACGEATDGGEADAERRRRGLALHGEGRARRGTGSQGTVQRATSGGVDPDGGG</sequence>
<dbReference type="EMBL" id="SPHZ02000011">
    <property type="protein sequence ID" value="KAF0890393.1"/>
    <property type="molecule type" value="Genomic_DNA"/>
</dbReference>
<evidence type="ECO:0000313" key="3">
    <source>
        <dbReference type="Proteomes" id="UP000479710"/>
    </source>
</evidence>
<evidence type="ECO:0000256" key="1">
    <source>
        <dbReference type="SAM" id="MobiDB-lite"/>
    </source>
</evidence>
<gene>
    <name evidence="2" type="ORF">E2562_002784</name>
</gene>